<dbReference type="Gene3D" id="3.20.20.70">
    <property type="entry name" value="Aldolase class I"/>
    <property type="match status" value="1"/>
</dbReference>
<dbReference type="GO" id="GO:0008840">
    <property type="term" value="F:4-hydroxy-tetrahydrodipicolinate synthase activity"/>
    <property type="evidence" value="ECO:0007669"/>
    <property type="project" value="TreeGrafter"/>
</dbReference>
<dbReference type="SMART" id="SM01130">
    <property type="entry name" value="DHDPS"/>
    <property type="match status" value="1"/>
</dbReference>
<dbReference type="OrthoDB" id="191315at2759"/>
<dbReference type="SUPFAM" id="SSF51569">
    <property type="entry name" value="Aldolase"/>
    <property type="match status" value="1"/>
</dbReference>
<dbReference type="InterPro" id="IPR013785">
    <property type="entry name" value="Aldolase_TIM"/>
</dbReference>
<dbReference type="EMBL" id="ML976983">
    <property type="protein sequence ID" value="KAF1960150.1"/>
    <property type="molecule type" value="Genomic_DNA"/>
</dbReference>
<dbReference type="InterPro" id="IPR002220">
    <property type="entry name" value="DapA-like"/>
</dbReference>
<protein>
    <submittedName>
        <fullName evidence="1">Dihydrodipicolinate synthase</fullName>
    </submittedName>
</protein>
<evidence type="ECO:0000313" key="1">
    <source>
        <dbReference type="EMBL" id="KAF1960150.1"/>
    </source>
</evidence>
<dbReference type="AlphaFoldDB" id="A0A6A5U733"/>
<evidence type="ECO:0000313" key="2">
    <source>
        <dbReference type="Proteomes" id="UP000800035"/>
    </source>
</evidence>
<sequence length="330" mass="36089">MPVTKSTIPPKKTMLPPGVYTPVISLYKATKQQEIDLDAMYKHCQYLVRAGQHGLVYQGTNGEAVLLSREEKKDVLRTVRKAVTDLGVPNYPIVAGVSGQSTNESIELAKDAYDAGASFALLLPPSFWAKAVSEEALLGFYRDVADESPLPVVIYNFPGVTSGIDLNSDDLTKLADHPNIVGVKLTCANVGKAIRLTSRFSPKQFSVYGGSSDFLFPTLEGGGVGCVTGMGNVFPRATARVYDLWMEGKKDEARKLQDVVANAEWACKKSLALTKFAAGHFVGKQLGVQPEAFWPRRPYLPPGEKMQQWTLDVMGVLEEEEKAIPDKTFK</sequence>
<reference evidence="1" key="1">
    <citation type="journal article" date="2020" name="Stud. Mycol.">
        <title>101 Dothideomycetes genomes: a test case for predicting lifestyles and emergence of pathogens.</title>
        <authorList>
            <person name="Haridas S."/>
            <person name="Albert R."/>
            <person name="Binder M."/>
            <person name="Bloem J."/>
            <person name="Labutti K."/>
            <person name="Salamov A."/>
            <person name="Andreopoulos B."/>
            <person name="Baker S."/>
            <person name="Barry K."/>
            <person name="Bills G."/>
            <person name="Bluhm B."/>
            <person name="Cannon C."/>
            <person name="Castanera R."/>
            <person name="Culley D."/>
            <person name="Daum C."/>
            <person name="Ezra D."/>
            <person name="Gonzalez J."/>
            <person name="Henrissat B."/>
            <person name="Kuo A."/>
            <person name="Liang C."/>
            <person name="Lipzen A."/>
            <person name="Lutzoni F."/>
            <person name="Magnuson J."/>
            <person name="Mondo S."/>
            <person name="Nolan M."/>
            <person name="Ohm R."/>
            <person name="Pangilinan J."/>
            <person name="Park H.-J."/>
            <person name="Ramirez L."/>
            <person name="Alfaro M."/>
            <person name="Sun H."/>
            <person name="Tritt A."/>
            <person name="Yoshinaga Y."/>
            <person name="Zwiers L.-H."/>
            <person name="Turgeon B."/>
            <person name="Goodwin S."/>
            <person name="Spatafora J."/>
            <person name="Crous P."/>
            <person name="Grigoriev I."/>
        </authorList>
    </citation>
    <scope>NUCLEOTIDE SEQUENCE</scope>
    <source>
        <strain evidence="1">CBS 675.92</strain>
    </source>
</reference>
<dbReference type="PRINTS" id="PR00146">
    <property type="entry name" value="DHPICSNTHASE"/>
</dbReference>
<gene>
    <name evidence="1" type="ORF">CC80DRAFT_489367</name>
</gene>
<accession>A0A6A5U733</accession>
<organism evidence="1 2">
    <name type="scientific">Byssothecium circinans</name>
    <dbReference type="NCBI Taxonomy" id="147558"/>
    <lineage>
        <taxon>Eukaryota</taxon>
        <taxon>Fungi</taxon>
        <taxon>Dikarya</taxon>
        <taxon>Ascomycota</taxon>
        <taxon>Pezizomycotina</taxon>
        <taxon>Dothideomycetes</taxon>
        <taxon>Pleosporomycetidae</taxon>
        <taxon>Pleosporales</taxon>
        <taxon>Massarineae</taxon>
        <taxon>Massarinaceae</taxon>
        <taxon>Byssothecium</taxon>
    </lineage>
</organism>
<dbReference type="PANTHER" id="PTHR12128:SF47">
    <property type="entry name" value="DIHYDRODIPICOLINATE SYNTHASE-RELATED"/>
    <property type="match status" value="1"/>
</dbReference>
<dbReference type="PANTHER" id="PTHR12128">
    <property type="entry name" value="DIHYDRODIPICOLINATE SYNTHASE"/>
    <property type="match status" value="1"/>
</dbReference>
<dbReference type="Proteomes" id="UP000800035">
    <property type="component" value="Unassembled WGS sequence"/>
</dbReference>
<name>A0A6A5U733_9PLEO</name>
<dbReference type="Pfam" id="PF00701">
    <property type="entry name" value="DHDPS"/>
    <property type="match status" value="1"/>
</dbReference>
<proteinExistence type="predicted"/>
<dbReference type="CDD" id="cd00408">
    <property type="entry name" value="DHDPS-like"/>
    <property type="match status" value="1"/>
</dbReference>
<keyword evidence="2" id="KW-1185">Reference proteome</keyword>